<organism evidence="2 3">
    <name type="scientific">Tindallia magadiensis</name>
    <dbReference type="NCBI Taxonomy" id="69895"/>
    <lineage>
        <taxon>Bacteria</taxon>
        <taxon>Bacillati</taxon>
        <taxon>Bacillota</taxon>
        <taxon>Clostridia</taxon>
        <taxon>Peptostreptococcales</taxon>
        <taxon>Tindalliaceae</taxon>
        <taxon>Tindallia</taxon>
    </lineage>
</organism>
<gene>
    <name evidence="2" type="ORF">SAMN05192551_10458</name>
</gene>
<protein>
    <submittedName>
        <fullName evidence="2">Calcineurin-like phosphoesterase</fullName>
    </submittedName>
</protein>
<sequence length="208" mass="24182">MGKFVSESKAFICGLAHQPYIPGALRKSKGPFILHISDTPVQIYEFMFKVVKAIKPAVIIHTGDLADNYKIENRKEQIPHYKRAVKYFMETLKIAAEETEIIVTLGNHDLENVIDECEKISIDPEQPVILFNKNFFLHHEMCIEGKEKGYYCFGHQYEPEHRTINGVVYLNGLLNINVIDVNKWEIYHLKYPIGTNEYRKMTHRRTGL</sequence>
<dbReference type="Gene3D" id="3.60.21.10">
    <property type="match status" value="1"/>
</dbReference>
<dbReference type="InterPro" id="IPR029052">
    <property type="entry name" value="Metallo-depent_PP-like"/>
</dbReference>
<dbReference type="EMBL" id="FOQA01000004">
    <property type="protein sequence ID" value="SFH88836.1"/>
    <property type="molecule type" value="Genomic_DNA"/>
</dbReference>
<dbReference type="GO" id="GO:0016787">
    <property type="term" value="F:hydrolase activity"/>
    <property type="evidence" value="ECO:0007669"/>
    <property type="project" value="InterPro"/>
</dbReference>
<reference evidence="3" key="1">
    <citation type="submission" date="2016-10" db="EMBL/GenBank/DDBJ databases">
        <authorList>
            <person name="Varghese N."/>
            <person name="Submissions S."/>
        </authorList>
    </citation>
    <scope>NUCLEOTIDE SEQUENCE [LARGE SCALE GENOMIC DNA]</scope>
    <source>
        <strain evidence="3">Z-7934</strain>
    </source>
</reference>
<accession>A0A1I3DQ43</accession>
<dbReference type="Proteomes" id="UP000199287">
    <property type="component" value="Unassembled WGS sequence"/>
</dbReference>
<dbReference type="OrthoDB" id="2111073at2"/>
<dbReference type="Pfam" id="PF00149">
    <property type="entry name" value="Metallophos"/>
    <property type="match status" value="1"/>
</dbReference>
<evidence type="ECO:0000313" key="2">
    <source>
        <dbReference type="EMBL" id="SFH88836.1"/>
    </source>
</evidence>
<dbReference type="AlphaFoldDB" id="A0A1I3DQ43"/>
<proteinExistence type="predicted"/>
<feature type="domain" description="Calcineurin-like phosphoesterase" evidence="1">
    <location>
        <begin position="33"/>
        <end position="171"/>
    </location>
</feature>
<dbReference type="InterPro" id="IPR004843">
    <property type="entry name" value="Calcineurin-like_PHP"/>
</dbReference>
<dbReference type="RefSeq" id="WP_093371427.1">
    <property type="nucleotide sequence ID" value="NZ_FOQA01000004.1"/>
</dbReference>
<evidence type="ECO:0000313" key="3">
    <source>
        <dbReference type="Proteomes" id="UP000199287"/>
    </source>
</evidence>
<keyword evidence="3" id="KW-1185">Reference proteome</keyword>
<dbReference type="SUPFAM" id="SSF56300">
    <property type="entry name" value="Metallo-dependent phosphatases"/>
    <property type="match status" value="1"/>
</dbReference>
<name>A0A1I3DQ43_9FIRM</name>
<evidence type="ECO:0000259" key="1">
    <source>
        <dbReference type="Pfam" id="PF00149"/>
    </source>
</evidence>
<dbReference type="STRING" id="69895.SAMN05192551_10458"/>